<name>A0A6G7PVU2_9BACT</name>
<dbReference type="RefSeq" id="WP_166032022.1">
    <property type="nucleotide sequence ID" value="NZ_CP048877.1"/>
</dbReference>
<dbReference type="EMBL" id="CP048877">
    <property type="protein sequence ID" value="QIJ71804.1"/>
    <property type="molecule type" value="Genomic_DNA"/>
</dbReference>
<dbReference type="Proteomes" id="UP000502179">
    <property type="component" value="Chromosome"/>
</dbReference>
<gene>
    <name evidence="1" type="ORF">G4V39_05800</name>
</gene>
<protein>
    <submittedName>
        <fullName evidence="1">Uncharacterized protein</fullName>
    </submittedName>
</protein>
<dbReference type="KEGG" id="tav:G4V39_05800"/>
<proteinExistence type="predicted"/>
<keyword evidence="2" id="KW-1185">Reference proteome</keyword>
<evidence type="ECO:0000313" key="2">
    <source>
        <dbReference type="Proteomes" id="UP000502179"/>
    </source>
</evidence>
<dbReference type="AlphaFoldDB" id="A0A6G7PVU2"/>
<reference evidence="1 2" key="1">
    <citation type="submission" date="2020-02" db="EMBL/GenBank/DDBJ databases">
        <title>Genome analysis of Thermosulfuriphilus ammonigenes ST65T, an anaerobic thermophilic chemolithoautotrophic bacterium isolated from a deep-sea hydrothermal vent.</title>
        <authorList>
            <person name="Slobodkina G."/>
            <person name="Allioux M."/>
            <person name="Merkel A."/>
            <person name="Alain K."/>
            <person name="Jebbar M."/>
            <person name="Slobodkin A."/>
        </authorList>
    </citation>
    <scope>NUCLEOTIDE SEQUENCE [LARGE SCALE GENOMIC DNA]</scope>
    <source>
        <strain evidence="1 2">ST65</strain>
    </source>
</reference>
<sequence>MALEDAVTWPNFSRFLKPRSAVPSPELSCGKEPKEAISAQTQTVYLNDETLTTHKEGHPHLGEIVTKEGDKYLVSLKRGEKHYYAIVKTTQDLKEICLLPLRYINEEHTKSTSGGALKRGEVVYRK</sequence>
<accession>A0A6G7PVU2</accession>
<evidence type="ECO:0000313" key="1">
    <source>
        <dbReference type="EMBL" id="QIJ71804.1"/>
    </source>
</evidence>
<organism evidence="1 2">
    <name type="scientific">Thermosulfuriphilus ammonigenes</name>
    <dbReference type="NCBI Taxonomy" id="1936021"/>
    <lineage>
        <taxon>Bacteria</taxon>
        <taxon>Pseudomonadati</taxon>
        <taxon>Thermodesulfobacteriota</taxon>
        <taxon>Thermodesulfobacteria</taxon>
        <taxon>Thermodesulfobacteriales</taxon>
        <taxon>Thermodesulfobacteriaceae</taxon>
        <taxon>Thermosulfuriphilus</taxon>
    </lineage>
</organism>